<evidence type="ECO:0000313" key="6">
    <source>
        <dbReference type="EMBL" id="MCG4746042.1"/>
    </source>
</evidence>
<evidence type="ECO:0000313" key="8">
    <source>
        <dbReference type="Proteomes" id="UP000669239"/>
    </source>
</evidence>
<feature type="domain" description="Sulfatase N-terminal" evidence="5">
    <location>
        <begin position="125"/>
        <end position="383"/>
    </location>
</feature>
<dbReference type="PANTHER" id="PTHR42693">
    <property type="entry name" value="ARYLSULFATASE FAMILY MEMBER"/>
    <property type="match status" value="1"/>
</dbReference>
<dbReference type="Proteomes" id="UP000669239">
    <property type="component" value="Unassembled WGS sequence"/>
</dbReference>
<keyword evidence="3 6" id="KW-0378">Hydrolase</keyword>
<dbReference type="InterPro" id="IPR000917">
    <property type="entry name" value="Sulfatase_N"/>
</dbReference>
<keyword evidence="8" id="KW-1185">Reference proteome</keyword>
<reference evidence="7" key="2">
    <citation type="submission" date="2020-02" db="EMBL/GenBank/DDBJ databases">
        <authorList>
            <person name="Littmann E."/>
            <person name="Sorbara M."/>
        </authorList>
    </citation>
    <scope>NUCLEOTIDE SEQUENCE</scope>
    <source>
        <strain evidence="7">MSK.1.17</strain>
    </source>
</reference>
<dbReference type="CDD" id="cd16149">
    <property type="entry name" value="sulfatase_like"/>
    <property type="match status" value="1"/>
</dbReference>
<dbReference type="RefSeq" id="WP_165641388.1">
    <property type="nucleotide sequence ID" value="NZ_BAABZL010000001.1"/>
</dbReference>
<reference evidence="6" key="3">
    <citation type="submission" date="2022-01" db="EMBL/GenBank/DDBJ databases">
        <title>Collection of gut derived symbiotic bacterial strains cultured from healthy donors.</title>
        <authorList>
            <person name="Lin H."/>
            <person name="Kohout C."/>
            <person name="Waligurski E."/>
            <person name="Pamer E.G."/>
        </authorList>
    </citation>
    <scope>NUCLEOTIDE SEQUENCE</scope>
    <source>
        <strain evidence="6">DFI.6.55</strain>
    </source>
</reference>
<evidence type="ECO:0000256" key="4">
    <source>
        <dbReference type="ARBA" id="ARBA00022837"/>
    </source>
</evidence>
<evidence type="ECO:0000256" key="1">
    <source>
        <dbReference type="ARBA" id="ARBA00008779"/>
    </source>
</evidence>
<keyword evidence="4" id="KW-0106">Calcium</keyword>
<dbReference type="GO" id="GO:0004065">
    <property type="term" value="F:arylsulfatase activity"/>
    <property type="evidence" value="ECO:0007669"/>
    <property type="project" value="TreeGrafter"/>
</dbReference>
<dbReference type="PROSITE" id="PS00523">
    <property type="entry name" value="SULFATASE_1"/>
    <property type="match status" value="1"/>
</dbReference>
<dbReference type="Proteomes" id="UP001299608">
    <property type="component" value="Unassembled WGS sequence"/>
</dbReference>
<evidence type="ECO:0000313" key="9">
    <source>
        <dbReference type="Proteomes" id="UP001299608"/>
    </source>
</evidence>
<dbReference type="SUPFAM" id="SSF53649">
    <property type="entry name" value="Alkaline phosphatase-like"/>
    <property type="match status" value="1"/>
</dbReference>
<dbReference type="EMBL" id="JAKNGE010000012">
    <property type="protein sequence ID" value="MCG4746042.1"/>
    <property type="molecule type" value="Genomic_DNA"/>
</dbReference>
<evidence type="ECO:0000313" key="7">
    <source>
        <dbReference type="EMBL" id="NSJ51287.1"/>
    </source>
</evidence>
<dbReference type="PANTHER" id="PTHR42693:SF53">
    <property type="entry name" value="ENDO-4-O-SULFATASE"/>
    <property type="match status" value="1"/>
</dbReference>
<keyword evidence="2" id="KW-0479">Metal-binding</keyword>
<dbReference type="GeneID" id="97209156"/>
<dbReference type="EMBL" id="JAAITT010000038">
    <property type="protein sequence ID" value="NSJ51287.1"/>
    <property type="molecule type" value="Genomic_DNA"/>
</dbReference>
<evidence type="ECO:0000256" key="3">
    <source>
        <dbReference type="ARBA" id="ARBA00022801"/>
    </source>
</evidence>
<comment type="caution">
    <text evidence="6">The sequence shown here is derived from an EMBL/GenBank/DDBJ whole genome shotgun (WGS) entry which is preliminary data.</text>
</comment>
<proteinExistence type="inferred from homology"/>
<reference evidence="7 8" key="1">
    <citation type="journal article" date="2020" name="Cell Host Microbe">
        <title>Functional and Genomic Variation between Human-Derived Isolates of Lachnospiraceae Reveals Inter- and Intra-Species Diversity.</title>
        <authorList>
            <person name="Sorbara M.T."/>
            <person name="Littmann E.R."/>
            <person name="Fontana E."/>
            <person name="Moody T.U."/>
            <person name="Kohout C.E."/>
            <person name="Gjonbalaj M."/>
            <person name="Eaton V."/>
            <person name="Seok R."/>
            <person name="Leiner I.M."/>
            <person name="Pamer E.G."/>
        </authorList>
    </citation>
    <scope>NUCLEOTIDE SEQUENCE [LARGE SCALE GENOMIC DNA]</scope>
    <source>
        <strain evidence="7 8">MSK.1.17</strain>
    </source>
</reference>
<accession>A0AAW5BVN6</accession>
<organism evidence="6 9">
    <name type="scientific">Enterocloster aldenensis</name>
    <dbReference type="NCBI Taxonomy" id="358742"/>
    <lineage>
        <taxon>Bacteria</taxon>
        <taxon>Bacillati</taxon>
        <taxon>Bacillota</taxon>
        <taxon>Clostridia</taxon>
        <taxon>Lachnospirales</taxon>
        <taxon>Lachnospiraceae</taxon>
        <taxon>Enterocloster</taxon>
    </lineage>
</organism>
<dbReference type="Gene3D" id="3.40.720.10">
    <property type="entry name" value="Alkaline Phosphatase, subunit A"/>
    <property type="match status" value="2"/>
</dbReference>
<sequence>MADTKKMNIIMILSDDQGSWSLGSYGNPEIHTPVLDRMAEEGLRFENFFCTSPVCSPARASILTGKMPSQHGVLDWLGGGAINKDDYSGFKINYSHAVPYLADPEASKGRQEDGKVGFEETLSYQKYMNFERGPVSYMKDHRCYTEILEQGGYTCGLAGKWHLGNSYESQKGFSFWEVIARGGTNYMLPEYIRNGKPVIEERYVTDIITDDALRFLEDNKEKPFYLSIHYTAPHDPWLKEDQPREIWDLYNDCEFSHIPNPPRHPWQEARRTQPDNEKQRREYIQGYYTCVTAMDRNIGRIMDYLKANNLDKDTMVIFLADNGFNIGHHGVWGKGNATFPLNMYESSVKVPCIIWGAGIRGGKVNRALVSQYDLFPTILDVTDTVNPQVEQYMDSLPGTSMKPILRGEKEKIREEVVVYEEYGPVRMIRSHRYKLVYRTPYGPHELFDLEKDPDEEQNCFDDPEYRNIKADLFRRLEKWFEAYTLEKYDGRKFPVRGDGQMERLEKYGTETTVFKSF</sequence>
<dbReference type="GO" id="GO:0046872">
    <property type="term" value="F:metal ion binding"/>
    <property type="evidence" value="ECO:0007669"/>
    <property type="project" value="UniProtKB-KW"/>
</dbReference>
<name>A0AAW5BVN6_9FIRM</name>
<comment type="similarity">
    <text evidence="1">Belongs to the sulfatase family.</text>
</comment>
<evidence type="ECO:0000256" key="2">
    <source>
        <dbReference type="ARBA" id="ARBA00022723"/>
    </source>
</evidence>
<dbReference type="InterPro" id="IPR050738">
    <property type="entry name" value="Sulfatase"/>
</dbReference>
<gene>
    <name evidence="7" type="ORF">G5B36_21615</name>
    <name evidence="6" type="ORF">L0N08_11510</name>
</gene>
<dbReference type="InterPro" id="IPR024607">
    <property type="entry name" value="Sulfatase_CS"/>
</dbReference>
<protein>
    <submittedName>
        <fullName evidence="6">Sulfatase-like hydrolase/transferase</fullName>
    </submittedName>
</protein>
<feature type="domain" description="Sulfatase N-terminal" evidence="5">
    <location>
        <begin position="8"/>
        <end position="74"/>
    </location>
</feature>
<dbReference type="AlphaFoldDB" id="A0AAW5BVN6"/>
<evidence type="ECO:0000259" key="5">
    <source>
        <dbReference type="Pfam" id="PF00884"/>
    </source>
</evidence>
<dbReference type="Pfam" id="PF00884">
    <property type="entry name" value="Sulfatase"/>
    <property type="match status" value="2"/>
</dbReference>
<dbReference type="InterPro" id="IPR017850">
    <property type="entry name" value="Alkaline_phosphatase_core_sf"/>
</dbReference>